<name>E0XT10_9PROT</name>
<evidence type="ECO:0000313" key="2">
    <source>
        <dbReference type="EMBL" id="ADI17551.1"/>
    </source>
</evidence>
<accession>E0XT10</accession>
<reference evidence="2" key="1">
    <citation type="journal article" date="2011" name="Environ. Microbiol.">
        <title>Time-series analyses of Monterey Bay coastal microbial picoplankton using a 'genome proxy' microarray.</title>
        <authorList>
            <person name="Rich V.I."/>
            <person name="Pham V.D."/>
            <person name="Eppley J."/>
            <person name="Shi Y."/>
            <person name="DeLong E.F."/>
        </authorList>
    </citation>
    <scope>NUCLEOTIDE SEQUENCE</scope>
</reference>
<dbReference type="EMBL" id="GU474868">
    <property type="protein sequence ID" value="ADI17551.1"/>
    <property type="molecule type" value="Genomic_DNA"/>
</dbReference>
<evidence type="ECO:0000256" key="1">
    <source>
        <dbReference type="SAM" id="MobiDB-lite"/>
    </source>
</evidence>
<sequence length="46" mass="5083">MKTTTRQMRPKNGRKPTPAENNLKVQVQILPPQPTCNSNVNALPIG</sequence>
<proteinExistence type="predicted"/>
<dbReference type="AlphaFoldDB" id="E0XT10"/>
<protein>
    <submittedName>
        <fullName evidence="2">Uncharacterized protein</fullName>
    </submittedName>
</protein>
<feature type="region of interest" description="Disordered" evidence="1">
    <location>
        <begin position="1"/>
        <end position="21"/>
    </location>
</feature>
<organism evidence="2">
    <name type="scientific">uncultured alpha proteobacterium HF0130_06E21</name>
    <dbReference type="NCBI Taxonomy" id="710808"/>
    <lineage>
        <taxon>Bacteria</taxon>
        <taxon>Pseudomonadati</taxon>
        <taxon>Pseudomonadota</taxon>
        <taxon>Alphaproteobacteria</taxon>
        <taxon>environmental samples</taxon>
    </lineage>
</organism>